<keyword evidence="4" id="KW-1185">Reference proteome</keyword>
<dbReference type="EMBL" id="JAUQSZ010000004">
    <property type="protein sequence ID" value="MDO7842134.1"/>
    <property type="molecule type" value="Genomic_DNA"/>
</dbReference>
<dbReference type="SMART" id="SM00829">
    <property type="entry name" value="PKS_ER"/>
    <property type="match status" value="1"/>
</dbReference>
<evidence type="ECO:0000256" key="1">
    <source>
        <dbReference type="ARBA" id="ARBA00023002"/>
    </source>
</evidence>
<proteinExistence type="predicted"/>
<protein>
    <submittedName>
        <fullName evidence="3">NADP-dependent oxidoreductase</fullName>
    </submittedName>
</protein>
<dbReference type="InterPro" id="IPR041694">
    <property type="entry name" value="ADH_N_2"/>
</dbReference>
<dbReference type="InterPro" id="IPR020843">
    <property type="entry name" value="ER"/>
</dbReference>
<dbReference type="InterPro" id="IPR045010">
    <property type="entry name" value="MDR_fam"/>
</dbReference>
<name>A0ABT8ZYE8_9SPHN</name>
<reference evidence="3" key="1">
    <citation type="submission" date="2023-07" db="EMBL/GenBank/DDBJ databases">
        <authorList>
            <person name="Kim M.K."/>
        </authorList>
    </citation>
    <scope>NUCLEOTIDE SEQUENCE</scope>
    <source>
        <strain evidence="3">CA1-15</strain>
    </source>
</reference>
<accession>A0ABT8ZYE8</accession>
<dbReference type="RefSeq" id="WP_304560602.1">
    <property type="nucleotide sequence ID" value="NZ_JAUQSZ010000004.1"/>
</dbReference>
<dbReference type="InterPro" id="IPR013149">
    <property type="entry name" value="ADH-like_C"/>
</dbReference>
<dbReference type="InterPro" id="IPR036291">
    <property type="entry name" value="NAD(P)-bd_dom_sf"/>
</dbReference>
<dbReference type="Pfam" id="PF00107">
    <property type="entry name" value="ADH_zinc_N"/>
    <property type="match status" value="1"/>
</dbReference>
<dbReference type="PANTHER" id="PTHR43205:SF7">
    <property type="entry name" value="PROSTAGLANDIN REDUCTASE 1"/>
    <property type="match status" value="1"/>
</dbReference>
<dbReference type="PANTHER" id="PTHR43205">
    <property type="entry name" value="PROSTAGLANDIN REDUCTASE"/>
    <property type="match status" value="1"/>
</dbReference>
<dbReference type="Pfam" id="PF16884">
    <property type="entry name" value="ADH_N_2"/>
    <property type="match status" value="1"/>
</dbReference>
<dbReference type="SUPFAM" id="SSF51735">
    <property type="entry name" value="NAD(P)-binding Rossmann-fold domains"/>
    <property type="match status" value="1"/>
</dbReference>
<gene>
    <name evidence="3" type="ORF">Q5H94_07340</name>
</gene>
<sequence length="338" mass="34381">MSGAVNRRVVLARHPRGAVVAADLAVAAGAVPAIGDGEMLIRNLWLSLDPMIRLFIAAEPMGAIPVMAPGTTIPGAAVGEVIESRNADFAAGDIVEGRLGWQEYAVSAGAGLSRIDPADGPVERALGVFGLPGFSAYVGLDVAGSVRAGQTMLVSGAAGAVGSAAGALAAARGARVVGIASGAAKRAWLIDEIGYHAVVDRSAAGFEAALAAALPGGADVYFDNVGGPMMMQAVPHLNRNGIVVICGLMAQYGGEGAASDDQLPGFLELIMGKSLSVRAFVNLAHQHLRPAFLAEMKALVAARPALATIHVTEGIEQTPAAFEQLFAHGVTGKRLVRV</sequence>
<organism evidence="3 4">
    <name type="scientific">Sphingomonas immobilis</name>
    <dbReference type="NCBI Taxonomy" id="3063997"/>
    <lineage>
        <taxon>Bacteria</taxon>
        <taxon>Pseudomonadati</taxon>
        <taxon>Pseudomonadota</taxon>
        <taxon>Alphaproteobacteria</taxon>
        <taxon>Sphingomonadales</taxon>
        <taxon>Sphingomonadaceae</taxon>
        <taxon>Sphingomonas</taxon>
    </lineage>
</organism>
<feature type="domain" description="Enoyl reductase (ER)" evidence="2">
    <location>
        <begin position="21"/>
        <end position="336"/>
    </location>
</feature>
<dbReference type="InterPro" id="IPR011032">
    <property type="entry name" value="GroES-like_sf"/>
</dbReference>
<dbReference type="Gene3D" id="3.40.50.720">
    <property type="entry name" value="NAD(P)-binding Rossmann-like Domain"/>
    <property type="match status" value="1"/>
</dbReference>
<dbReference type="Gene3D" id="3.90.180.10">
    <property type="entry name" value="Medium-chain alcohol dehydrogenases, catalytic domain"/>
    <property type="match status" value="1"/>
</dbReference>
<dbReference type="SUPFAM" id="SSF50129">
    <property type="entry name" value="GroES-like"/>
    <property type="match status" value="1"/>
</dbReference>
<evidence type="ECO:0000313" key="4">
    <source>
        <dbReference type="Proteomes" id="UP001176468"/>
    </source>
</evidence>
<dbReference type="CDD" id="cd05288">
    <property type="entry name" value="PGDH"/>
    <property type="match status" value="1"/>
</dbReference>
<dbReference type="Proteomes" id="UP001176468">
    <property type="component" value="Unassembled WGS sequence"/>
</dbReference>
<evidence type="ECO:0000313" key="3">
    <source>
        <dbReference type="EMBL" id="MDO7842134.1"/>
    </source>
</evidence>
<comment type="caution">
    <text evidence="3">The sequence shown here is derived from an EMBL/GenBank/DDBJ whole genome shotgun (WGS) entry which is preliminary data.</text>
</comment>
<keyword evidence="1" id="KW-0560">Oxidoreductase</keyword>
<evidence type="ECO:0000259" key="2">
    <source>
        <dbReference type="SMART" id="SM00829"/>
    </source>
</evidence>